<evidence type="ECO:0000256" key="1">
    <source>
        <dbReference type="SAM" id="Phobius"/>
    </source>
</evidence>
<dbReference type="OrthoDB" id="1447528at2"/>
<name>A0A2H1EBW9_9FLAO</name>
<keyword evidence="3" id="KW-1185">Reference proteome</keyword>
<keyword evidence="1" id="KW-0472">Membrane</keyword>
<gene>
    <name evidence="2" type="ORF">MARIT_2200</name>
</gene>
<dbReference type="EMBL" id="LT634361">
    <property type="protein sequence ID" value="SFZ83728.1"/>
    <property type="molecule type" value="Genomic_DNA"/>
</dbReference>
<accession>A0A2H1EBW9</accession>
<evidence type="ECO:0000313" key="3">
    <source>
        <dbReference type="Proteomes" id="UP000231564"/>
    </source>
</evidence>
<organism evidence="2 3">
    <name type="scientific">Tenacibaculum maritimum NCIMB 2154</name>
    <dbReference type="NCBI Taxonomy" id="1349785"/>
    <lineage>
        <taxon>Bacteria</taxon>
        <taxon>Pseudomonadati</taxon>
        <taxon>Bacteroidota</taxon>
        <taxon>Flavobacteriia</taxon>
        <taxon>Flavobacteriales</taxon>
        <taxon>Flavobacteriaceae</taxon>
        <taxon>Tenacibaculum</taxon>
    </lineage>
</organism>
<feature type="transmembrane region" description="Helical" evidence="1">
    <location>
        <begin position="15"/>
        <end position="41"/>
    </location>
</feature>
<keyword evidence="1" id="KW-0812">Transmembrane</keyword>
<proteinExistence type="predicted"/>
<sequence>MLERLLFKHLTKKGITAYFIGTLTLFAILAYYLLAIIGYSLEEGRTPFFIGIVILNILWAGICLVFWKKPTKETK</sequence>
<dbReference type="GeneID" id="47723682"/>
<keyword evidence="1" id="KW-1133">Transmembrane helix</keyword>
<dbReference type="Proteomes" id="UP000231564">
    <property type="component" value="Chromosome MARIT"/>
</dbReference>
<protein>
    <submittedName>
        <fullName evidence="2">Uncharacterized protein</fullName>
    </submittedName>
</protein>
<dbReference type="RefSeq" id="WP_024740998.1">
    <property type="nucleotide sequence ID" value="NZ_BAUG01000014.1"/>
</dbReference>
<dbReference type="AlphaFoldDB" id="A0A2H1EBW9"/>
<reference evidence="2 3" key="1">
    <citation type="submission" date="2016-11" db="EMBL/GenBank/DDBJ databases">
        <authorList>
            <person name="Jaros S."/>
            <person name="Januszkiewicz K."/>
            <person name="Wedrychowicz H."/>
        </authorList>
    </citation>
    <scope>NUCLEOTIDE SEQUENCE [LARGE SCALE GENOMIC DNA]</scope>
    <source>
        <strain evidence="2">NCIMB 2154T</strain>
    </source>
</reference>
<evidence type="ECO:0000313" key="2">
    <source>
        <dbReference type="EMBL" id="SFZ83728.1"/>
    </source>
</evidence>
<feature type="transmembrane region" description="Helical" evidence="1">
    <location>
        <begin position="47"/>
        <end position="67"/>
    </location>
</feature>
<dbReference type="STRING" id="1349785.GCA_000509405_01717"/>
<dbReference type="KEGG" id="tmar:MARIT_2200"/>